<feature type="region of interest" description="Disordered" evidence="1">
    <location>
        <begin position="43"/>
        <end position="105"/>
    </location>
</feature>
<sequence>MMALPRRFLRHRITVEPYAGRSSTGPLYGPPVDVRCLLDQKTRNVRTPTGDTVVSSSTAYASPGTTAPPLSRVTLPGGRQTRVIQDAPRDSGGLGAPDHVEIQLE</sequence>
<feature type="compositionally biased region" description="Polar residues" evidence="1">
    <location>
        <begin position="45"/>
        <end position="65"/>
    </location>
</feature>
<organism evidence="2 3">
    <name type="scientific">Streptomyces violaceoruber</name>
    <dbReference type="NCBI Taxonomy" id="1935"/>
    <lineage>
        <taxon>Bacteria</taxon>
        <taxon>Bacillati</taxon>
        <taxon>Actinomycetota</taxon>
        <taxon>Actinomycetes</taxon>
        <taxon>Kitasatosporales</taxon>
        <taxon>Streptomycetaceae</taxon>
        <taxon>Streptomyces</taxon>
        <taxon>Streptomyces violaceoruber group</taxon>
    </lineage>
</organism>
<evidence type="ECO:0000313" key="2">
    <source>
        <dbReference type="EMBL" id="ARF66247.1"/>
    </source>
</evidence>
<evidence type="ECO:0000313" key="3">
    <source>
        <dbReference type="Proteomes" id="UP000192445"/>
    </source>
</evidence>
<dbReference type="AlphaFoldDB" id="A0A1V0UMB2"/>
<evidence type="ECO:0000256" key="1">
    <source>
        <dbReference type="SAM" id="MobiDB-lite"/>
    </source>
</evidence>
<accession>A0A1V0UMB2</accession>
<dbReference type="Proteomes" id="UP000192445">
    <property type="component" value="Chromosome"/>
</dbReference>
<protein>
    <submittedName>
        <fullName evidence="2">Uncharacterized protein</fullName>
    </submittedName>
</protein>
<name>A0A1V0UMB2_STRVN</name>
<dbReference type="KEGG" id="svu:B1H20_17005"/>
<gene>
    <name evidence="2" type="ORF">B1H20_17005</name>
</gene>
<dbReference type="STRING" id="1935.B1H20_17005"/>
<proteinExistence type="predicted"/>
<dbReference type="OrthoDB" id="5082334at2"/>
<dbReference type="EMBL" id="CP020570">
    <property type="protein sequence ID" value="ARF66247.1"/>
    <property type="molecule type" value="Genomic_DNA"/>
</dbReference>
<reference evidence="2 3" key="1">
    <citation type="submission" date="2017-03" db="EMBL/GenBank/DDBJ databases">
        <title>Complete Genome Sequence of a natural compounds producer, Streptomyces violaceus S21.</title>
        <authorList>
            <person name="Zhong C."/>
            <person name="Zhao Z."/>
            <person name="Fu J."/>
            <person name="Zong G."/>
            <person name="Qin R."/>
            <person name="Cao G."/>
        </authorList>
    </citation>
    <scope>NUCLEOTIDE SEQUENCE [LARGE SCALE GENOMIC DNA]</scope>
    <source>
        <strain evidence="2 3">S21</strain>
    </source>
</reference>